<evidence type="ECO:0000259" key="1">
    <source>
        <dbReference type="PROSITE" id="PS51186"/>
    </source>
</evidence>
<comment type="caution">
    <text evidence="2">The sequence shown here is derived from an EMBL/GenBank/DDBJ whole genome shotgun (WGS) entry which is preliminary data.</text>
</comment>
<feature type="domain" description="N-acetyltransferase" evidence="1">
    <location>
        <begin position="1"/>
        <end position="122"/>
    </location>
</feature>
<dbReference type="PROSITE" id="PS51186">
    <property type="entry name" value="GNAT"/>
    <property type="match status" value="1"/>
</dbReference>
<dbReference type="GO" id="GO:0016747">
    <property type="term" value="F:acyltransferase activity, transferring groups other than amino-acyl groups"/>
    <property type="evidence" value="ECO:0007669"/>
    <property type="project" value="InterPro"/>
</dbReference>
<dbReference type="InterPro" id="IPR016181">
    <property type="entry name" value="Acyl_CoA_acyltransferase"/>
</dbReference>
<organism evidence="2 3">
    <name type="scientific">Pseudomonas peli</name>
    <dbReference type="NCBI Taxonomy" id="592361"/>
    <lineage>
        <taxon>Bacteria</taxon>
        <taxon>Pseudomonadati</taxon>
        <taxon>Pseudomonadota</taxon>
        <taxon>Gammaproteobacteria</taxon>
        <taxon>Pseudomonadales</taxon>
        <taxon>Pseudomonadaceae</taxon>
        <taxon>Pseudomonas</taxon>
    </lineage>
</organism>
<dbReference type="EMBL" id="FMTL01000001">
    <property type="protein sequence ID" value="SCW36387.1"/>
    <property type="molecule type" value="Genomic_DNA"/>
</dbReference>
<dbReference type="CDD" id="cd04301">
    <property type="entry name" value="NAT_SF"/>
    <property type="match status" value="1"/>
</dbReference>
<evidence type="ECO:0000313" key="2">
    <source>
        <dbReference type="EMBL" id="SCW36387.1"/>
    </source>
</evidence>
<proteinExistence type="predicted"/>
<gene>
    <name evidence="2" type="ORF">SAMN05216370_0709</name>
</gene>
<keyword evidence="3" id="KW-1185">Reference proteome</keyword>
<sequence>MHYRQLPTSLKPLADKFYRNQRSAMRAAAGAQLWVAEDREIVAALCLHPVAHGHWLTSLLVDSARQGQGIALQLIETALLDCPAPVWLFCHPQLSDFYLRLGFAPCTDLPQPLAERLRRYQRSKNLLAFVRVPSSSLTAQGLEP</sequence>
<name>A0AB37Z3M0_9PSED</name>
<dbReference type="RefSeq" id="WP_090248470.1">
    <property type="nucleotide sequence ID" value="NZ_FMTL01000001.1"/>
</dbReference>
<accession>A0AB37Z3M0</accession>
<dbReference type="Gene3D" id="3.40.630.30">
    <property type="match status" value="1"/>
</dbReference>
<dbReference type="InterPro" id="IPR000182">
    <property type="entry name" value="GNAT_dom"/>
</dbReference>
<dbReference type="AlphaFoldDB" id="A0AB37Z3M0"/>
<protein>
    <submittedName>
        <fullName evidence="2">Acetyltransferase (GNAT) domain-containing protein</fullName>
    </submittedName>
</protein>
<evidence type="ECO:0000313" key="3">
    <source>
        <dbReference type="Proteomes" id="UP000242418"/>
    </source>
</evidence>
<reference evidence="2 3" key="1">
    <citation type="submission" date="2016-10" db="EMBL/GenBank/DDBJ databases">
        <authorList>
            <person name="Varghese N."/>
            <person name="Submissions S."/>
        </authorList>
    </citation>
    <scope>NUCLEOTIDE SEQUENCE [LARGE SCALE GENOMIC DNA]</scope>
    <source>
        <strain evidence="2 3">DSM 17833</strain>
    </source>
</reference>
<dbReference type="Proteomes" id="UP000242418">
    <property type="component" value="Unassembled WGS sequence"/>
</dbReference>
<dbReference type="Pfam" id="PF13508">
    <property type="entry name" value="Acetyltransf_7"/>
    <property type="match status" value="1"/>
</dbReference>
<dbReference type="SUPFAM" id="SSF55729">
    <property type="entry name" value="Acyl-CoA N-acyltransferases (Nat)"/>
    <property type="match status" value="1"/>
</dbReference>